<dbReference type="Gene3D" id="2.60.40.10">
    <property type="entry name" value="Immunoglobulins"/>
    <property type="match status" value="1"/>
</dbReference>
<organism evidence="2 3">
    <name type="scientific">Anaerobutyricum hallii</name>
    <dbReference type="NCBI Taxonomy" id="39488"/>
    <lineage>
        <taxon>Bacteria</taxon>
        <taxon>Bacillati</taxon>
        <taxon>Bacillota</taxon>
        <taxon>Clostridia</taxon>
        <taxon>Lachnospirales</taxon>
        <taxon>Lachnospiraceae</taxon>
        <taxon>Anaerobutyricum</taxon>
    </lineage>
</organism>
<protein>
    <recommendedName>
        <fullName evidence="1">Fibronectin type-III domain-containing protein</fullName>
    </recommendedName>
</protein>
<dbReference type="InterPro" id="IPR036116">
    <property type="entry name" value="FN3_sf"/>
</dbReference>
<gene>
    <name evidence="2" type="ORF">DXD91_15425</name>
</gene>
<reference evidence="2 3" key="1">
    <citation type="submission" date="2018-08" db="EMBL/GenBank/DDBJ databases">
        <title>A genome reference for cultivated species of the human gut microbiota.</title>
        <authorList>
            <person name="Zou Y."/>
            <person name="Xue W."/>
            <person name="Luo G."/>
        </authorList>
    </citation>
    <scope>NUCLEOTIDE SEQUENCE [LARGE SCALE GENOMIC DNA]</scope>
    <source>
        <strain evidence="2 3">TM10-1AC</strain>
    </source>
</reference>
<evidence type="ECO:0000313" key="3">
    <source>
        <dbReference type="Proteomes" id="UP000262524"/>
    </source>
</evidence>
<dbReference type="InterPro" id="IPR003961">
    <property type="entry name" value="FN3_dom"/>
</dbReference>
<dbReference type="InterPro" id="IPR008964">
    <property type="entry name" value="Invasin/intimin_cell_adhesion"/>
</dbReference>
<evidence type="ECO:0000313" key="2">
    <source>
        <dbReference type="EMBL" id="RGI76295.1"/>
    </source>
</evidence>
<sequence length="179" mass="20043">IENQIITVKKASYKVSYGTTYNLKKEVKAAGDLTFTSSNKKIISVGSKSGKLIVKKPGKVKIKITAGATADYKQTSRIVTIYAVPKKQTIKKVSTAKRKVKVNIKKDVKATGYQIVAAKNSRFSKGKKVLTKKGTRQVTYTITKLNSRKIYYVKARAYKTIGNKKYFGPWSKVKKIRIK</sequence>
<proteinExistence type="predicted"/>
<comment type="caution">
    <text evidence="2">The sequence shown here is derived from an EMBL/GenBank/DDBJ whole genome shotgun (WGS) entry which is preliminary data.</text>
</comment>
<accession>A0A374MYF5</accession>
<dbReference type="AlphaFoldDB" id="A0A374MYF5"/>
<dbReference type="InterPro" id="IPR013783">
    <property type="entry name" value="Ig-like_fold"/>
</dbReference>
<dbReference type="SUPFAM" id="SSF49265">
    <property type="entry name" value="Fibronectin type III"/>
    <property type="match status" value="1"/>
</dbReference>
<feature type="domain" description="Fibronectin type-III" evidence="1">
    <location>
        <begin position="84"/>
        <end position="179"/>
    </location>
</feature>
<feature type="non-terminal residue" evidence="2">
    <location>
        <position position="1"/>
    </location>
</feature>
<name>A0A374MYF5_9FIRM</name>
<evidence type="ECO:0000259" key="1">
    <source>
        <dbReference type="PROSITE" id="PS50853"/>
    </source>
</evidence>
<dbReference type="Proteomes" id="UP000262524">
    <property type="component" value="Unassembled WGS sequence"/>
</dbReference>
<dbReference type="EMBL" id="QSOE01000193">
    <property type="protein sequence ID" value="RGI76295.1"/>
    <property type="molecule type" value="Genomic_DNA"/>
</dbReference>
<dbReference type="SUPFAM" id="SSF49373">
    <property type="entry name" value="Invasin/intimin cell-adhesion fragments"/>
    <property type="match status" value="1"/>
</dbReference>
<dbReference type="PROSITE" id="PS50853">
    <property type="entry name" value="FN3"/>
    <property type="match status" value="1"/>
</dbReference>
<dbReference type="Gene3D" id="2.60.40.1080">
    <property type="match status" value="1"/>
</dbReference>